<evidence type="ECO:0000256" key="1">
    <source>
        <dbReference type="SAM" id="MobiDB-lite"/>
    </source>
</evidence>
<gene>
    <name evidence="3" type="ORF">Z518_10080</name>
</gene>
<proteinExistence type="predicted"/>
<feature type="region of interest" description="Disordered" evidence="1">
    <location>
        <begin position="655"/>
        <end position="710"/>
    </location>
</feature>
<keyword evidence="2" id="KW-0472">Membrane</keyword>
<keyword evidence="4" id="KW-1185">Reference proteome</keyword>
<feature type="transmembrane region" description="Helical" evidence="2">
    <location>
        <begin position="225"/>
        <end position="249"/>
    </location>
</feature>
<feature type="compositionally biased region" description="Acidic residues" evidence="1">
    <location>
        <begin position="320"/>
        <end position="333"/>
    </location>
</feature>
<feature type="region of interest" description="Disordered" evidence="1">
    <location>
        <begin position="730"/>
        <end position="783"/>
    </location>
</feature>
<feature type="region of interest" description="Disordered" evidence="1">
    <location>
        <begin position="598"/>
        <end position="634"/>
    </location>
</feature>
<dbReference type="EMBL" id="KN847482">
    <property type="protein sequence ID" value="KIX01014.1"/>
    <property type="molecule type" value="Genomic_DNA"/>
</dbReference>
<feature type="compositionally biased region" description="Polar residues" evidence="1">
    <location>
        <begin position="694"/>
        <end position="703"/>
    </location>
</feature>
<feature type="compositionally biased region" description="Basic and acidic residues" evidence="1">
    <location>
        <begin position="750"/>
        <end position="762"/>
    </location>
</feature>
<reference evidence="3 4" key="1">
    <citation type="submission" date="2015-01" db="EMBL/GenBank/DDBJ databases">
        <title>The Genome Sequence of Rhinocladiella mackenzie CBS 650.93.</title>
        <authorList>
            <consortium name="The Broad Institute Genomics Platform"/>
            <person name="Cuomo C."/>
            <person name="de Hoog S."/>
            <person name="Gorbushina A."/>
            <person name="Stielow B."/>
            <person name="Teixiera M."/>
            <person name="Abouelleil A."/>
            <person name="Chapman S.B."/>
            <person name="Priest M."/>
            <person name="Young S.K."/>
            <person name="Wortman J."/>
            <person name="Nusbaum C."/>
            <person name="Birren B."/>
        </authorList>
    </citation>
    <scope>NUCLEOTIDE SEQUENCE [LARGE SCALE GENOMIC DNA]</scope>
    <source>
        <strain evidence="3 4">CBS 650.93</strain>
    </source>
</reference>
<feature type="compositionally biased region" description="Basic residues" evidence="1">
    <location>
        <begin position="674"/>
        <end position="689"/>
    </location>
</feature>
<accession>A0A0D2I5H4</accession>
<dbReference type="STRING" id="1442369.A0A0D2I5H4"/>
<feature type="transmembrane region" description="Helical" evidence="2">
    <location>
        <begin position="76"/>
        <end position="94"/>
    </location>
</feature>
<dbReference type="OrthoDB" id="3903561at2759"/>
<organism evidence="3 4">
    <name type="scientific">Rhinocladiella mackenziei CBS 650.93</name>
    <dbReference type="NCBI Taxonomy" id="1442369"/>
    <lineage>
        <taxon>Eukaryota</taxon>
        <taxon>Fungi</taxon>
        <taxon>Dikarya</taxon>
        <taxon>Ascomycota</taxon>
        <taxon>Pezizomycotina</taxon>
        <taxon>Eurotiomycetes</taxon>
        <taxon>Chaetothyriomycetidae</taxon>
        <taxon>Chaetothyriales</taxon>
        <taxon>Herpotrichiellaceae</taxon>
        <taxon>Rhinocladiella</taxon>
    </lineage>
</organism>
<sequence>MFEPTEQHTLEGSANLSDDPIYTNSRPWSASTRRLFRKNLLEVVDENENYSRDVTNLERPKTGASSITLVALKNTLILLAFSFPIVAFALVLRIPQWYSFHADYRVKTFTHCNFNGKFTPDATPSISMWDKSGFFYITVAWGKMAFSTAKFIDIVWDIAMGRAGQAFLAWVTYRVSSQYLAMAMYEASVSYTTFESLAFVPPTLTRTGRLAGELLTNRGWRPRLIMVWIILSSLFVLSFSSLVTAMSGYSSNMWAVMNNYEGEAVDWSDYEVVQFAINDAWRIEEPGPVSITMGNTCLQQGFTSDDDDDDSNSYYRRDDSDEDEDDHDDEDDDPFEYVPFNCTLFWRTVQYVNLYGLNSARKIPSTFTLNGKTHNLTSPTLNITTSYTAASLKTLSTYLENFSIELSSSLNSVNDLSDSTFWIYDNETYSWDYVLDHATCRYSKWHNWGFSFLLLFITTLLLAVWTVGTYALWLYVYLHGPRSDSSQHASGMGSGTIGIYRSSWDLVEAMRRDLGPHAITSDMGERDIRNLVRRRRVGGLQDIRYGPGTTQSHTTFETEKHSHHLPTTTPSCSQSPIQLHPTRWEEFRSWLSPSSFHHTSSTFSSTSQHPILMPPGTPGTMTSRMSSTAPSPSLASPSSTIFGFANQPLATSPTDMISDTGTGMVLPNPVNVGSRRKSSRRPKFGRLRRMSLSGHGQQRANKTASASASAAQFPSMPSIAASWWLPSAVATSSSSSSSSTAARSIADADSPIRADSWPERRGPSKPTTENAVVFRNDLGDDQA</sequence>
<dbReference type="VEuPathDB" id="FungiDB:Z518_10080"/>
<keyword evidence="2" id="KW-0812">Transmembrane</keyword>
<dbReference type="HOGENOM" id="CLU_020752_0_0_1"/>
<keyword evidence="2" id="KW-1133">Transmembrane helix</keyword>
<dbReference type="GeneID" id="25298151"/>
<feature type="transmembrane region" description="Helical" evidence="2">
    <location>
        <begin position="452"/>
        <end position="478"/>
    </location>
</feature>
<evidence type="ECO:0000256" key="2">
    <source>
        <dbReference type="SAM" id="Phobius"/>
    </source>
</evidence>
<evidence type="ECO:0000313" key="3">
    <source>
        <dbReference type="EMBL" id="KIX01014.1"/>
    </source>
</evidence>
<feature type="compositionally biased region" description="Low complexity" evidence="1">
    <location>
        <begin position="598"/>
        <end position="607"/>
    </location>
</feature>
<name>A0A0D2I5H4_9EURO</name>
<feature type="region of interest" description="Disordered" evidence="1">
    <location>
        <begin position="301"/>
        <end position="333"/>
    </location>
</feature>
<dbReference type="Proteomes" id="UP000053617">
    <property type="component" value="Unassembled WGS sequence"/>
</dbReference>
<protein>
    <submittedName>
        <fullName evidence="3">Uncharacterized protein</fullName>
    </submittedName>
</protein>
<dbReference type="RefSeq" id="XP_013268150.1">
    <property type="nucleotide sequence ID" value="XM_013412696.1"/>
</dbReference>
<feature type="compositionally biased region" description="Low complexity" evidence="1">
    <location>
        <begin position="730"/>
        <end position="749"/>
    </location>
</feature>
<dbReference type="AlphaFoldDB" id="A0A0D2I5H4"/>
<evidence type="ECO:0000313" key="4">
    <source>
        <dbReference type="Proteomes" id="UP000053617"/>
    </source>
</evidence>